<name>A0ABS7NX57_9NOCA</name>
<evidence type="ECO:0000256" key="1">
    <source>
        <dbReference type="ARBA" id="ARBA00004651"/>
    </source>
</evidence>
<dbReference type="EMBL" id="JABUKG010000022">
    <property type="protein sequence ID" value="MBY6322614.1"/>
    <property type="molecule type" value="Genomic_DNA"/>
</dbReference>
<dbReference type="GeneID" id="85487354"/>
<evidence type="ECO:0000259" key="8">
    <source>
        <dbReference type="Pfam" id="PF12823"/>
    </source>
</evidence>
<keyword evidence="5 7" id="KW-0472">Membrane</keyword>
<comment type="subcellular location">
    <subcellularLocation>
        <location evidence="1">Cell membrane</location>
        <topology evidence="1">Multi-pass membrane protein</topology>
    </subcellularLocation>
</comment>
<proteinExistence type="predicted"/>
<evidence type="ECO:0000313" key="9">
    <source>
        <dbReference type="EMBL" id="MBY6322614.1"/>
    </source>
</evidence>
<dbReference type="Proteomes" id="UP001520140">
    <property type="component" value="Unassembled WGS sequence"/>
</dbReference>
<feature type="transmembrane region" description="Helical" evidence="7">
    <location>
        <begin position="70"/>
        <end position="91"/>
    </location>
</feature>
<keyword evidence="4 7" id="KW-1133">Transmembrane helix</keyword>
<dbReference type="NCBIfam" id="TIGR03954">
    <property type="entry name" value="integ_memb_HG"/>
    <property type="match status" value="1"/>
</dbReference>
<protein>
    <submittedName>
        <fullName evidence="9">DUF3817 domain-containing protein</fullName>
    </submittedName>
</protein>
<keyword evidence="2" id="KW-1003">Cell membrane</keyword>
<organism evidence="9 10">
    <name type="scientific">Rhodococcoides kroppenstedtii</name>
    <dbReference type="NCBI Taxonomy" id="293050"/>
    <lineage>
        <taxon>Bacteria</taxon>
        <taxon>Bacillati</taxon>
        <taxon>Actinomycetota</taxon>
        <taxon>Actinomycetes</taxon>
        <taxon>Mycobacteriales</taxon>
        <taxon>Nocardiaceae</taxon>
        <taxon>Rhodococcoides</taxon>
    </lineage>
</organism>
<evidence type="ECO:0000313" key="10">
    <source>
        <dbReference type="Proteomes" id="UP001520140"/>
    </source>
</evidence>
<dbReference type="InterPro" id="IPR023845">
    <property type="entry name" value="DUF3817_TM"/>
</dbReference>
<evidence type="ECO:0000256" key="2">
    <source>
        <dbReference type="ARBA" id="ARBA00022475"/>
    </source>
</evidence>
<dbReference type="PANTHER" id="PTHR40077">
    <property type="entry name" value="MEMBRANE PROTEIN-RELATED"/>
    <property type="match status" value="1"/>
</dbReference>
<gene>
    <name evidence="9" type="ORF">HQ605_17460</name>
</gene>
<feature type="region of interest" description="Disordered" evidence="6">
    <location>
        <begin position="1"/>
        <end position="23"/>
    </location>
</feature>
<feature type="transmembrane region" description="Helical" evidence="7">
    <location>
        <begin position="33"/>
        <end position="58"/>
    </location>
</feature>
<dbReference type="PANTHER" id="PTHR40077:SF1">
    <property type="entry name" value="MEMBRANE PROTEIN"/>
    <property type="match status" value="1"/>
</dbReference>
<accession>A0ABS7NX57</accession>
<feature type="domain" description="DUF3817" evidence="8">
    <location>
        <begin position="32"/>
        <end position="120"/>
    </location>
</feature>
<keyword evidence="3 7" id="KW-0812">Transmembrane</keyword>
<dbReference type="Pfam" id="PF12823">
    <property type="entry name" value="DUF3817"/>
    <property type="match status" value="1"/>
</dbReference>
<evidence type="ECO:0000256" key="5">
    <source>
        <dbReference type="ARBA" id="ARBA00023136"/>
    </source>
</evidence>
<evidence type="ECO:0000256" key="3">
    <source>
        <dbReference type="ARBA" id="ARBA00022692"/>
    </source>
</evidence>
<dbReference type="RefSeq" id="WP_082833744.1">
    <property type="nucleotide sequence ID" value="NZ_FOJN01000016.1"/>
</dbReference>
<feature type="transmembrane region" description="Helical" evidence="7">
    <location>
        <begin position="97"/>
        <end position="118"/>
    </location>
</feature>
<comment type="caution">
    <text evidence="9">The sequence shown here is derived from an EMBL/GenBank/DDBJ whole genome shotgun (WGS) entry which is preliminary data.</text>
</comment>
<evidence type="ECO:0000256" key="6">
    <source>
        <dbReference type="SAM" id="MobiDB-lite"/>
    </source>
</evidence>
<reference evidence="9 10" key="1">
    <citation type="submission" date="2020-06" db="EMBL/GenBank/DDBJ databases">
        <title>Taxonomy, biology and ecology of Rhodococcus bacteria occurring in California pistachio and other woody hosts as revealed by genome sequence analyses.</title>
        <authorList>
            <person name="Gai Y."/>
            <person name="Riely B."/>
        </authorList>
    </citation>
    <scope>NUCLEOTIDE SEQUENCE [LARGE SCALE GENOMIC DNA]</scope>
    <source>
        <strain evidence="9 10">BP-284</strain>
    </source>
</reference>
<keyword evidence="10" id="KW-1185">Reference proteome</keyword>
<sequence>MSDSRPAAGTSVTTGEPSTGGAVTPPRPAVVRWFRIVAVAEALTWLALLIGMAIKYIPEPNIDSAVRYPGAAHGAVFVLYLLVTVATAVALRWSKGLTVVALLASIPPFGTVIFEIWANRTGRLDVRDARTASTPTPRK</sequence>
<evidence type="ECO:0000256" key="4">
    <source>
        <dbReference type="ARBA" id="ARBA00022989"/>
    </source>
</evidence>
<evidence type="ECO:0000256" key="7">
    <source>
        <dbReference type="SAM" id="Phobius"/>
    </source>
</evidence>